<evidence type="ECO:0000313" key="3">
    <source>
        <dbReference type="Proteomes" id="UP000278440"/>
    </source>
</evidence>
<dbReference type="EMBL" id="RBXT01000001">
    <property type="protein sequence ID" value="RKT79553.1"/>
    <property type="molecule type" value="Genomic_DNA"/>
</dbReference>
<keyword evidence="1" id="KW-0732">Signal</keyword>
<dbReference type="RefSeq" id="WP_121034438.1">
    <property type="nucleotide sequence ID" value="NZ_RBXT01000001.1"/>
</dbReference>
<evidence type="ECO:0000313" key="2">
    <source>
        <dbReference type="EMBL" id="RKT79553.1"/>
    </source>
</evidence>
<proteinExistence type="predicted"/>
<dbReference type="Proteomes" id="UP000278440">
    <property type="component" value="Unassembled WGS sequence"/>
</dbReference>
<evidence type="ECO:0000256" key="1">
    <source>
        <dbReference type="SAM" id="SignalP"/>
    </source>
</evidence>
<name>A0A495Y3B1_9MICO</name>
<reference evidence="2 3" key="1">
    <citation type="submission" date="2018-10" db="EMBL/GenBank/DDBJ databases">
        <title>Sequencing the genomes of 1000 actinobacteria strains.</title>
        <authorList>
            <person name="Klenk H.-P."/>
        </authorList>
    </citation>
    <scope>NUCLEOTIDE SEQUENCE [LARGE SCALE GENOMIC DNA]</scope>
    <source>
        <strain evidence="2 3">DSM 44267</strain>
    </source>
</reference>
<dbReference type="PROSITE" id="PS51318">
    <property type="entry name" value="TAT"/>
    <property type="match status" value="1"/>
</dbReference>
<sequence>MSPLTRPTHLPTTPTRSRAALAGTAAVAACAVAATLAGAPASATPASGAVAPATAATVTGARAPLTNLAHLDFLGDRVTPPRQPGHTTYRAAADPSFGVLWTYAEPDGDSGAYKRIGGGTYDPATDTYTQGAFNADDVSRAAVVYLRHWQQTGSATSRDRAFEMLRGLAYFQTVSGRDAGNVVLWMQPDGTLNRSAEPVELPDPSDSDASFWLARTVWAFGEGYAAFKDADPAFARFLRDRLDLSVAALDRQVLDQYGRYLQIDGRRTPAWLVNDGTDATAEAVLGLAAYVEAGGPATARRALARFAEGMTALQAGDTRSWPFEAVQQWGLSRSVWHAWASQQPAALSRAGDVLSRDALVRVAERESGTFDPWLLTTTGAVNGMLPVPLERNQIAYGVDSRVQSLTETADAVANGLDADAAGSRGLRALAGMEAAWYFGANASEQPAYDPTTGRTVDGIEADGRVNRNAGAESTIHGLLSMLVLDAHPDIAAVARNGRLVARSQLGVLEGEDAATTGAAEVVTPSSLWTGEASYSGRGYVALGAGSTATMRLPDGPSRIVMAVVDLQPGSTAVTTFSAGGRVLGQVRAGAVGPQGASEALGALLPVTLRLPVPDGAITLTATTTADGSDTTRLDAVMLQPEVTRAVIEGAGAPIALVRNAGGSSVATAVSLPGAGVARVERFDGLGRPLGQDTATGSTPTVRVAAGGFTVVRR</sequence>
<accession>A0A495Y3B1</accession>
<dbReference type="PROSITE" id="PS51257">
    <property type="entry name" value="PROKAR_LIPOPROTEIN"/>
    <property type="match status" value="1"/>
</dbReference>
<organism evidence="2 3">
    <name type="scientific">Terracoccus luteus</name>
    <dbReference type="NCBI Taxonomy" id="53356"/>
    <lineage>
        <taxon>Bacteria</taxon>
        <taxon>Bacillati</taxon>
        <taxon>Actinomycetota</taxon>
        <taxon>Actinomycetes</taxon>
        <taxon>Micrococcales</taxon>
        <taxon>Intrasporangiaceae</taxon>
        <taxon>Terracoccus</taxon>
    </lineage>
</organism>
<protein>
    <submittedName>
        <fullName evidence="2">Uncharacterized protein</fullName>
    </submittedName>
</protein>
<dbReference type="AlphaFoldDB" id="A0A495Y3B1"/>
<keyword evidence="3" id="KW-1185">Reference proteome</keyword>
<feature type="signal peptide" evidence="1">
    <location>
        <begin position="1"/>
        <end position="33"/>
    </location>
</feature>
<feature type="chain" id="PRO_5039630054" evidence="1">
    <location>
        <begin position="34"/>
        <end position="713"/>
    </location>
</feature>
<dbReference type="OrthoDB" id="7540161at2"/>
<comment type="caution">
    <text evidence="2">The sequence shown here is derived from an EMBL/GenBank/DDBJ whole genome shotgun (WGS) entry which is preliminary data.</text>
</comment>
<gene>
    <name evidence="2" type="ORF">DFJ68_3026</name>
</gene>
<dbReference type="InterPro" id="IPR006311">
    <property type="entry name" value="TAT_signal"/>
</dbReference>